<evidence type="ECO:0000313" key="2">
    <source>
        <dbReference type="Proteomes" id="UP001222325"/>
    </source>
</evidence>
<proteinExistence type="predicted"/>
<organism evidence="1 2">
    <name type="scientific">Mycena belliarum</name>
    <dbReference type="NCBI Taxonomy" id="1033014"/>
    <lineage>
        <taxon>Eukaryota</taxon>
        <taxon>Fungi</taxon>
        <taxon>Dikarya</taxon>
        <taxon>Basidiomycota</taxon>
        <taxon>Agaricomycotina</taxon>
        <taxon>Agaricomycetes</taxon>
        <taxon>Agaricomycetidae</taxon>
        <taxon>Agaricales</taxon>
        <taxon>Marasmiineae</taxon>
        <taxon>Mycenaceae</taxon>
        <taxon>Mycena</taxon>
    </lineage>
</organism>
<dbReference type="AlphaFoldDB" id="A0AAD6U8D5"/>
<name>A0AAD6U8D5_9AGAR</name>
<comment type="caution">
    <text evidence="1">The sequence shown here is derived from an EMBL/GenBank/DDBJ whole genome shotgun (WGS) entry which is preliminary data.</text>
</comment>
<dbReference type="Proteomes" id="UP001222325">
    <property type="component" value="Unassembled WGS sequence"/>
</dbReference>
<keyword evidence="2" id="KW-1185">Reference proteome</keyword>
<sequence length="250" mass="27177">MLIFSPVASLEEVHRGISTVRRSQGRTITYPKVQLIPMHKRRSDQATHPHKFRHGAVALFPPEILEQITSTPWNMGQISSTSSPPEASTFSRPICNRFCWTAARVAAVRAGGASSRLFPPKDVQIIFAEPLLHFHHFPACEHRPPLGQTCLPSAPGAAAALGQVSDIPTHTHIALSSESALPAASLPRTHLGTTRKPQIPAISITQAFKSSVLQASRKCVPSFWRRNILEHRAGHGVPSSSSALSHTSKL</sequence>
<reference evidence="1" key="1">
    <citation type="submission" date="2023-03" db="EMBL/GenBank/DDBJ databases">
        <title>Massive genome expansion in bonnet fungi (Mycena s.s.) driven by repeated elements and novel gene families across ecological guilds.</title>
        <authorList>
            <consortium name="Lawrence Berkeley National Laboratory"/>
            <person name="Harder C.B."/>
            <person name="Miyauchi S."/>
            <person name="Viragh M."/>
            <person name="Kuo A."/>
            <person name="Thoen E."/>
            <person name="Andreopoulos B."/>
            <person name="Lu D."/>
            <person name="Skrede I."/>
            <person name="Drula E."/>
            <person name="Henrissat B."/>
            <person name="Morin E."/>
            <person name="Kohler A."/>
            <person name="Barry K."/>
            <person name="LaButti K."/>
            <person name="Morin E."/>
            <person name="Salamov A."/>
            <person name="Lipzen A."/>
            <person name="Mereny Z."/>
            <person name="Hegedus B."/>
            <person name="Baldrian P."/>
            <person name="Stursova M."/>
            <person name="Weitz H."/>
            <person name="Taylor A."/>
            <person name="Grigoriev I.V."/>
            <person name="Nagy L.G."/>
            <person name="Martin F."/>
            <person name="Kauserud H."/>
        </authorList>
    </citation>
    <scope>NUCLEOTIDE SEQUENCE</scope>
    <source>
        <strain evidence="1">CBHHK173m</strain>
    </source>
</reference>
<accession>A0AAD6U8D5</accession>
<dbReference type="EMBL" id="JARJCN010000019">
    <property type="protein sequence ID" value="KAJ7091915.1"/>
    <property type="molecule type" value="Genomic_DNA"/>
</dbReference>
<evidence type="ECO:0000313" key="1">
    <source>
        <dbReference type="EMBL" id="KAJ7091915.1"/>
    </source>
</evidence>
<protein>
    <submittedName>
        <fullName evidence="1">Uncharacterized protein</fullName>
    </submittedName>
</protein>
<gene>
    <name evidence="1" type="ORF">B0H15DRAFT_180214</name>
</gene>